<dbReference type="Gene3D" id="3.30.530.20">
    <property type="match status" value="1"/>
</dbReference>
<feature type="compositionally biased region" description="Basic and acidic residues" evidence="1">
    <location>
        <begin position="1"/>
        <end position="13"/>
    </location>
</feature>
<feature type="region of interest" description="Disordered" evidence="1">
    <location>
        <begin position="1"/>
        <end position="20"/>
    </location>
</feature>
<evidence type="ECO:0000313" key="3">
    <source>
        <dbReference type="Proteomes" id="UP000613740"/>
    </source>
</evidence>
<gene>
    <name evidence="2" type="ORF">HYH02_005704</name>
</gene>
<dbReference type="EMBL" id="JAEHOD010000015">
    <property type="protein sequence ID" value="KAG2448949.1"/>
    <property type="molecule type" value="Genomic_DNA"/>
</dbReference>
<protein>
    <recommendedName>
        <fullName evidence="4">Coenzyme Q-binding protein COQ10 START domain-containing protein</fullName>
    </recommendedName>
</protein>
<dbReference type="PANTHER" id="PTHR31385">
    <property type="entry name" value="PUTATIVE (DUF220)-RELATED"/>
    <property type="match status" value="1"/>
</dbReference>
<accession>A0A835WJQ6</accession>
<evidence type="ECO:0008006" key="4">
    <source>
        <dbReference type="Google" id="ProtNLM"/>
    </source>
</evidence>
<evidence type="ECO:0000313" key="2">
    <source>
        <dbReference type="EMBL" id="KAG2448949.1"/>
    </source>
</evidence>
<dbReference type="OrthoDB" id="530906at2759"/>
<organism evidence="2 3">
    <name type="scientific">Chlamydomonas schloesseri</name>
    <dbReference type="NCBI Taxonomy" id="2026947"/>
    <lineage>
        <taxon>Eukaryota</taxon>
        <taxon>Viridiplantae</taxon>
        <taxon>Chlorophyta</taxon>
        <taxon>core chlorophytes</taxon>
        <taxon>Chlorophyceae</taxon>
        <taxon>CS clade</taxon>
        <taxon>Chlamydomonadales</taxon>
        <taxon>Chlamydomonadaceae</taxon>
        <taxon>Chlamydomonas</taxon>
    </lineage>
</organism>
<dbReference type="SUPFAM" id="SSF55961">
    <property type="entry name" value="Bet v1-like"/>
    <property type="match status" value="1"/>
</dbReference>
<dbReference type="Proteomes" id="UP000613740">
    <property type="component" value="Unassembled WGS sequence"/>
</dbReference>
<dbReference type="AlphaFoldDB" id="A0A835WJQ6"/>
<name>A0A835WJQ6_9CHLO</name>
<sequence>MGKEDSQKEDRGTTEAWNEKNQAITVTEGNGFLYNLKLRAKVDASPSEIYDILTDPNTVSIFRSIKECTYRKEVENDGKGRRKLEIGHKALARFLFISITFETHLYVWEDDVAKTIRFQMAKPGMMQKFDGCWEVKPFTQATLDAIYNPEKAAAKAAAHHHHNPFGPQGLFSFLGPKPVEATESLVTLEQSILPRGPTPPGVKGLIRGLCAHQIRCMMEDLRKELQRRKDGVSVGTSWIKPVAHGEEGEEARKGGSIGKLRQQAAPAASLGLASLWHSAAPINIVVRL</sequence>
<keyword evidence="3" id="KW-1185">Reference proteome</keyword>
<dbReference type="InterPro" id="IPR023393">
    <property type="entry name" value="START-like_dom_sf"/>
</dbReference>
<reference evidence="2" key="1">
    <citation type="journal article" date="2020" name="bioRxiv">
        <title>Comparative genomics of Chlamydomonas.</title>
        <authorList>
            <person name="Craig R.J."/>
            <person name="Hasan A.R."/>
            <person name="Ness R.W."/>
            <person name="Keightley P.D."/>
        </authorList>
    </citation>
    <scope>NUCLEOTIDE SEQUENCE</scope>
    <source>
        <strain evidence="2">CCAP 11/173</strain>
    </source>
</reference>
<comment type="caution">
    <text evidence="2">The sequence shown here is derived from an EMBL/GenBank/DDBJ whole genome shotgun (WGS) entry which is preliminary data.</text>
</comment>
<dbReference type="PANTHER" id="PTHR31385:SF1">
    <property type="entry name" value="PUTATIVE (DUF220)-RELATED"/>
    <property type="match status" value="1"/>
</dbReference>
<evidence type="ECO:0000256" key="1">
    <source>
        <dbReference type="SAM" id="MobiDB-lite"/>
    </source>
</evidence>
<proteinExistence type="predicted"/>